<evidence type="ECO:0000256" key="2">
    <source>
        <dbReference type="ARBA" id="ARBA00022448"/>
    </source>
</evidence>
<evidence type="ECO:0000256" key="1">
    <source>
        <dbReference type="ARBA" id="ARBA00004651"/>
    </source>
</evidence>
<feature type="transmembrane region" description="Helical" evidence="7">
    <location>
        <begin position="234"/>
        <end position="255"/>
    </location>
</feature>
<dbReference type="PANTHER" id="PTHR30151">
    <property type="entry name" value="ALKANE SULFONATE ABC TRANSPORTER-RELATED, MEMBRANE SUBUNIT"/>
    <property type="match status" value="1"/>
</dbReference>
<feature type="transmembrane region" description="Helical" evidence="7">
    <location>
        <begin position="21"/>
        <end position="41"/>
    </location>
</feature>
<dbReference type="InterPro" id="IPR035906">
    <property type="entry name" value="MetI-like_sf"/>
</dbReference>
<dbReference type="EMBL" id="JBHSAQ010000007">
    <property type="protein sequence ID" value="MFC3958801.1"/>
    <property type="molecule type" value="Genomic_DNA"/>
</dbReference>
<accession>A0ABD5NP56</accession>
<dbReference type="Pfam" id="PF00528">
    <property type="entry name" value="BPD_transp_1"/>
    <property type="match status" value="1"/>
</dbReference>
<evidence type="ECO:0000256" key="5">
    <source>
        <dbReference type="ARBA" id="ARBA00022989"/>
    </source>
</evidence>
<keyword evidence="5 7" id="KW-1133">Transmembrane helix</keyword>
<gene>
    <name evidence="9" type="ORF">ACFOUR_10530</name>
</gene>
<dbReference type="GO" id="GO:0005886">
    <property type="term" value="C:plasma membrane"/>
    <property type="evidence" value="ECO:0007669"/>
    <property type="project" value="UniProtKB-SubCell"/>
</dbReference>
<feature type="transmembrane region" description="Helical" evidence="7">
    <location>
        <begin position="79"/>
        <end position="98"/>
    </location>
</feature>
<evidence type="ECO:0000256" key="6">
    <source>
        <dbReference type="ARBA" id="ARBA00023136"/>
    </source>
</evidence>
<dbReference type="SUPFAM" id="SSF161098">
    <property type="entry name" value="MetI-like"/>
    <property type="match status" value="1"/>
</dbReference>
<evidence type="ECO:0000313" key="9">
    <source>
        <dbReference type="EMBL" id="MFC3958801.1"/>
    </source>
</evidence>
<dbReference type="Proteomes" id="UP001595846">
    <property type="component" value="Unassembled WGS sequence"/>
</dbReference>
<dbReference type="Gene3D" id="1.10.3720.10">
    <property type="entry name" value="MetI-like"/>
    <property type="match status" value="1"/>
</dbReference>
<feature type="transmembrane region" description="Helical" evidence="7">
    <location>
        <begin position="110"/>
        <end position="130"/>
    </location>
</feature>
<feature type="domain" description="ABC transmembrane type-1" evidence="8">
    <location>
        <begin position="72"/>
        <end position="252"/>
    </location>
</feature>
<evidence type="ECO:0000256" key="7">
    <source>
        <dbReference type="RuleBase" id="RU363032"/>
    </source>
</evidence>
<keyword evidence="10" id="KW-1185">Reference proteome</keyword>
<dbReference type="CDD" id="cd06261">
    <property type="entry name" value="TM_PBP2"/>
    <property type="match status" value="1"/>
</dbReference>
<feature type="transmembrane region" description="Helical" evidence="7">
    <location>
        <begin position="197"/>
        <end position="222"/>
    </location>
</feature>
<name>A0ABD5NP56_9EURY</name>
<sequence>MSGAYPDGTIRDRLQSGSTRVVTYVGPLLTVLLGWAVIAHFELIDERTLPPPTAVWESFVSLTSEGTLTEAIAVTLPRAGAAFAIGVSAGVLVGLTMSQFRLVEWFFDPILSTLFPIPKITLVPVFILWLGPNTTAVVTLAAFEAFFPVAIATHGGTKSVDRELIWSARAMGLSRLQTAVKVVLPASLPDVLNGAQISLFLTFAVIVVSEMVLAPSGLGQILTESMRSFQTADAIAVIVVVALFGLLFDGVFRMLQARFTWWAQ</sequence>
<organism evidence="9 10">
    <name type="scientific">Halovivax cerinus</name>
    <dbReference type="NCBI Taxonomy" id="1487865"/>
    <lineage>
        <taxon>Archaea</taxon>
        <taxon>Methanobacteriati</taxon>
        <taxon>Methanobacteriota</taxon>
        <taxon>Stenosarchaea group</taxon>
        <taxon>Halobacteria</taxon>
        <taxon>Halobacteriales</taxon>
        <taxon>Natrialbaceae</taxon>
        <taxon>Halovivax</taxon>
    </lineage>
</organism>
<keyword evidence="2 7" id="KW-0813">Transport</keyword>
<comment type="caution">
    <text evidence="9">The sequence shown here is derived from an EMBL/GenBank/DDBJ whole genome shotgun (WGS) entry which is preliminary data.</text>
</comment>
<keyword evidence="4 7" id="KW-0812">Transmembrane</keyword>
<dbReference type="PROSITE" id="PS50928">
    <property type="entry name" value="ABC_TM1"/>
    <property type="match status" value="1"/>
</dbReference>
<keyword evidence="6 7" id="KW-0472">Membrane</keyword>
<reference evidence="9 10" key="1">
    <citation type="journal article" date="2019" name="Int. J. Syst. Evol. Microbiol.">
        <title>The Global Catalogue of Microorganisms (GCM) 10K type strain sequencing project: providing services to taxonomists for standard genome sequencing and annotation.</title>
        <authorList>
            <consortium name="The Broad Institute Genomics Platform"/>
            <consortium name="The Broad Institute Genome Sequencing Center for Infectious Disease"/>
            <person name="Wu L."/>
            <person name="Ma J."/>
        </authorList>
    </citation>
    <scope>NUCLEOTIDE SEQUENCE [LARGE SCALE GENOMIC DNA]</scope>
    <source>
        <strain evidence="9 10">IBRC-M 10256</strain>
    </source>
</reference>
<evidence type="ECO:0000313" key="10">
    <source>
        <dbReference type="Proteomes" id="UP001595846"/>
    </source>
</evidence>
<evidence type="ECO:0000256" key="3">
    <source>
        <dbReference type="ARBA" id="ARBA00022475"/>
    </source>
</evidence>
<proteinExistence type="inferred from homology"/>
<evidence type="ECO:0000256" key="4">
    <source>
        <dbReference type="ARBA" id="ARBA00022692"/>
    </source>
</evidence>
<dbReference type="AlphaFoldDB" id="A0ABD5NP56"/>
<dbReference type="GeneID" id="73901736"/>
<protein>
    <submittedName>
        <fullName evidence="9">ABC transporter permease</fullName>
    </submittedName>
</protein>
<evidence type="ECO:0000259" key="8">
    <source>
        <dbReference type="PROSITE" id="PS50928"/>
    </source>
</evidence>
<comment type="subcellular location">
    <subcellularLocation>
        <location evidence="1 7">Cell membrane</location>
        <topology evidence="1 7">Multi-pass membrane protein</topology>
    </subcellularLocation>
</comment>
<keyword evidence="3" id="KW-1003">Cell membrane</keyword>
<dbReference type="InterPro" id="IPR000515">
    <property type="entry name" value="MetI-like"/>
</dbReference>
<dbReference type="PANTHER" id="PTHR30151:SF0">
    <property type="entry name" value="ABC TRANSPORTER PERMEASE PROTEIN MJ0413-RELATED"/>
    <property type="match status" value="1"/>
</dbReference>
<comment type="similarity">
    <text evidence="7">Belongs to the binding-protein-dependent transport system permease family.</text>
</comment>
<dbReference type="RefSeq" id="WP_256532638.1">
    <property type="nucleotide sequence ID" value="NZ_CP101824.1"/>
</dbReference>